<feature type="compositionally biased region" description="Basic and acidic residues" evidence="1">
    <location>
        <begin position="114"/>
        <end position="130"/>
    </location>
</feature>
<organism evidence="2 3">
    <name type="scientific">Rhynchosporium agropyri</name>
    <dbReference type="NCBI Taxonomy" id="914238"/>
    <lineage>
        <taxon>Eukaryota</taxon>
        <taxon>Fungi</taxon>
        <taxon>Dikarya</taxon>
        <taxon>Ascomycota</taxon>
        <taxon>Pezizomycotina</taxon>
        <taxon>Leotiomycetes</taxon>
        <taxon>Helotiales</taxon>
        <taxon>Ploettnerulaceae</taxon>
        <taxon>Rhynchosporium</taxon>
    </lineage>
</organism>
<evidence type="ECO:0000313" key="2">
    <source>
        <dbReference type="EMBL" id="CZS96899.1"/>
    </source>
</evidence>
<accession>A0A1E1KFV1</accession>
<feature type="region of interest" description="Disordered" evidence="1">
    <location>
        <begin position="99"/>
        <end position="130"/>
    </location>
</feature>
<dbReference type="AlphaFoldDB" id="A0A1E1KFV1"/>
<reference evidence="3" key="1">
    <citation type="submission" date="2016-03" db="EMBL/GenBank/DDBJ databases">
        <authorList>
            <person name="Guldener U."/>
        </authorList>
    </citation>
    <scope>NUCLEOTIDE SEQUENCE [LARGE SCALE GENOMIC DNA]</scope>
    <source>
        <strain evidence="3">04CH-RAC-A.6.1</strain>
    </source>
</reference>
<keyword evidence="3" id="KW-1185">Reference proteome</keyword>
<gene>
    <name evidence="2" type="ORF">RAG0_06056</name>
</gene>
<dbReference type="Proteomes" id="UP000178912">
    <property type="component" value="Unassembled WGS sequence"/>
</dbReference>
<evidence type="ECO:0000313" key="3">
    <source>
        <dbReference type="Proteomes" id="UP000178912"/>
    </source>
</evidence>
<sequence>MTNAKILCGCLSNLGQISDYDSRVDRHLGTEAKCELLIFKSETGFMNISKAYTSLKDTTRNTPVTQMIDKRIFICTERASTSSQTTTGDDRQILDNSCIHTRANPNEPYPDPNSDFRHRNDSDQVAVDHI</sequence>
<name>A0A1E1KFV1_9HELO</name>
<protein>
    <submittedName>
        <fullName evidence="2">Uncharacterized protein</fullName>
    </submittedName>
</protein>
<proteinExistence type="predicted"/>
<dbReference type="EMBL" id="FJUX01000028">
    <property type="protein sequence ID" value="CZS96899.1"/>
    <property type="molecule type" value="Genomic_DNA"/>
</dbReference>
<evidence type="ECO:0000256" key="1">
    <source>
        <dbReference type="SAM" id="MobiDB-lite"/>
    </source>
</evidence>